<gene>
    <name evidence="1" type="ORF">dnm_053730</name>
</gene>
<sequence length="44" mass="5372">MSFRNFVRRPSKTCEVFKTSQVSYHRSFMSLLSVRVVRTDMYFF</sequence>
<keyword evidence="2" id="KW-1185">Reference proteome</keyword>
<evidence type="ECO:0000313" key="1">
    <source>
        <dbReference type="EMBL" id="QTA89323.1"/>
    </source>
</evidence>
<organism evidence="1 2">
    <name type="scientific">Desulfonema magnum</name>
    <dbReference type="NCBI Taxonomy" id="45655"/>
    <lineage>
        <taxon>Bacteria</taxon>
        <taxon>Pseudomonadati</taxon>
        <taxon>Thermodesulfobacteriota</taxon>
        <taxon>Desulfobacteria</taxon>
        <taxon>Desulfobacterales</taxon>
        <taxon>Desulfococcaceae</taxon>
        <taxon>Desulfonema</taxon>
    </lineage>
</organism>
<dbReference type="EMBL" id="CP061800">
    <property type="protein sequence ID" value="QTA89323.1"/>
    <property type="molecule type" value="Genomic_DNA"/>
</dbReference>
<proteinExistence type="predicted"/>
<protein>
    <submittedName>
        <fullName evidence="1">Uncharacterized protein</fullName>
    </submittedName>
</protein>
<reference evidence="1" key="1">
    <citation type="journal article" date="2021" name="Microb. Physiol.">
        <title>Proteogenomic Insights into the Physiology of Marine, Sulfate-Reducing, Filamentous Desulfonema limicola and Desulfonema magnum.</title>
        <authorList>
            <person name="Schnaars V."/>
            <person name="Wohlbrand L."/>
            <person name="Scheve S."/>
            <person name="Hinrichs C."/>
            <person name="Reinhardt R."/>
            <person name="Rabus R."/>
        </authorList>
    </citation>
    <scope>NUCLEOTIDE SEQUENCE</scope>
    <source>
        <strain evidence="1">4be13</strain>
    </source>
</reference>
<accession>A0A975GQU5</accession>
<dbReference type="Proteomes" id="UP000663722">
    <property type="component" value="Chromosome"/>
</dbReference>
<evidence type="ECO:0000313" key="2">
    <source>
        <dbReference type="Proteomes" id="UP000663722"/>
    </source>
</evidence>
<name>A0A975GQU5_9BACT</name>
<dbReference type="KEGG" id="dmm:dnm_053730"/>
<dbReference type="AlphaFoldDB" id="A0A975GQU5"/>